<evidence type="ECO:0000256" key="1">
    <source>
        <dbReference type="ARBA" id="ARBA00022714"/>
    </source>
</evidence>
<keyword evidence="3" id="KW-0560">Oxidoreductase</keyword>
<keyword evidence="5" id="KW-0411">Iron-sulfur</keyword>
<keyword evidence="2" id="KW-0479">Metal-binding</keyword>
<dbReference type="GO" id="GO:0051213">
    <property type="term" value="F:dioxygenase activity"/>
    <property type="evidence" value="ECO:0007669"/>
    <property type="project" value="UniProtKB-KW"/>
</dbReference>
<proteinExistence type="predicted"/>
<dbReference type="Gene3D" id="3.90.380.10">
    <property type="entry name" value="Naphthalene 1,2-dioxygenase Alpha Subunit, Chain A, domain 1"/>
    <property type="match status" value="1"/>
</dbReference>
<name>A0A926NEF4_9BACL</name>
<accession>A0A926NEF4</accession>
<feature type="domain" description="Rieske" evidence="6">
    <location>
        <begin position="20"/>
        <end position="123"/>
    </location>
</feature>
<keyword evidence="1" id="KW-0001">2Fe-2S</keyword>
<sequence length="326" mass="37333">MQTAYRLAKEKDERTFPCQWYAVNWSKSLKKRPLKISVVGLDIVLFRDQKGVVKAVHAYCPHRGADLVLGTCSDGHIRCPYHAWEFDGEGTCKQIPAHPKRPIPDFAHTNAYPVQEKAGLIWVYPAVVTDPPSLELFPELDDPDLVLSPYDAVWSAHLTRAVESVLDVAHLPIVHQKTIGRRLAKEIEINFESEGDQIEIHNGDGILEFRFPHLWILRPKKQRKAKFINFVTFTPVEKEKTLIFGHAGRNFAKFPGVNFIFSYYSSKILKEDQAVVESQHPRPIPEALRLEAHVPADGPQVRFRQRWYAFLTNKEPRIVISDTKKA</sequence>
<dbReference type="PANTHER" id="PTHR21266">
    <property type="entry name" value="IRON-SULFUR DOMAIN CONTAINING PROTEIN"/>
    <property type="match status" value="1"/>
</dbReference>
<evidence type="ECO:0000313" key="8">
    <source>
        <dbReference type="Proteomes" id="UP000661691"/>
    </source>
</evidence>
<dbReference type="Gene3D" id="2.102.10.10">
    <property type="entry name" value="Rieske [2Fe-2S] iron-sulphur domain"/>
    <property type="match status" value="1"/>
</dbReference>
<protein>
    <submittedName>
        <fullName evidence="7">Aromatic ring-hydroxylating dioxygenase subunit alpha</fullName>
    </submittedName>
</protein>
<evidence type="ECO:0000256" key="2">
    <source>
        <dbReference type="ARBA" id="ARBA00022723"/>
    </source>
</evidence>
<gene>
    <name evidence="7" type="ORF">IC620_06085</name>
</gene>
<dbReference type="InterPro" id="IPR044043">
    <property type="entry name" value="VanA_C_cat"/>
</dbReference>
<dbReference type="EMBL" id="JACXAH010000007">
    <property type="protein sequence ID" value="MBD1371928.1"/>
    <property type="molecule type" value="Genomic_DNA"/>
</dbReference>
<keyword evidence="8" id="KW-1185">Reference proteome</keyword>
<dbReference type="GO" id="GO:0016705">
    <property type="term" value="F:oxidoreductase activity, acting on paired donors, with incorporation or reduction of molecular oxygen"/>
    <property type="evidence" value="ECO:0007669"/>
    <property type="project" value="UniProtKB-ARBA"/>
</dbReference>
<dbReference type="GO" id="GO:0051537">
    <property type="term" value="F:2 iron, 2 sulfur cluster binding"/>
    <property type="evidence" value="ECO:0007669"/>
    <property type="project" value="UniProtKB-KW"/>
</dbReference>
<evidence type="ECO:0000256" key="5">
    <source>
        <dbReference type="ARBA" id="ARBA00023014"/>
    </source>
</evidence>
<dbReference type="RefSeq" id="WP_191141766.1">
    <property type="nucleotide sequence ID" value="NZ_JACXAH010000007.1"/>
</dbReference>
<dbReference type="SUPFAM" id="SSF55961">
    <property type="entry name" value="Bet v1-like"/>
    <property type="match status" value="1"/>
</dbReference>
<dbReference type="Proteomes" id="UP000661691">
    <property type="component" value="Unassembled WGS sequence"/>
</dbReference>
<evidence type="ECO:0000256" key="4">
    <source>
        <dbReference type="ARBA" id="ARBA00023004"/>
    </source>
</evidence>
<reference evidence="7" key="1">
    <citation type="submission" date="2020-09" db="EMBL/GenBank/DDBJ databases">
        <title>A novel bacterium of genus Hazenella, isolated from South China Sea.</title>
        <authorList>
            <person name="Huang H."/>
            <person name="Mo K."/>
            <person name="Hu Y."/>
        </authorList>
    </citation>
    <scope>NUCLEOTIDE SEQUENCE</scope>
    <source>
        <strain evidence="7">IB182357</strain>
    </source>
</reference>
<comment type="caution">
    <text evidence="7">The sequence shown here is derived from an EMBL/GenBank/DDBJ whole genome shotgun (WGS) entry which is preliminary data.</text>
</comment>
<dbReference type="PROSITE" id="PS51296">
    <property type="entry name" value="RIESKE"/>
    <property type="match status" value="1"/>
</dbReference>
<dbReference type="InterPro" id="IPR036922">
    <property type="entry name" value="Rieske_2Fe-2S_sf"/>
</dbReference>
<keyword evidence="4" id="KW-0408">Iron</keyword>
<dbReference type="PANTHER" id="PTHR21266:SF60">
    <property type="entry name" value="3-KETOSTEROID-9-ALPHA-MONOOXYGENASE, OXYGENASE COMPONENT"/>
    <property type="match status" value="1"/>
</dbReference>
<keyword evidence="7" id="KW-0223">Dioxygenase</keyword>
<dbReference type="InterPro" id="IPR017941">
    <property type="entry name" value="Rieske_2Fe-2S"/>
</dbReference>
<dbReference type="GO" id="GO:0004497">
    <property type="term" value="F:monooxygenase activity"/>
    <property type="evidence" value="ECO:0007669"/>
    <property type="project" value="UniProtKB-ARBA"/>
</dbReference>
<evidence type="ECO:0000259" key="6">
    <source>
        <dbReference type="PROSITE" id="PS51296"/>
    </source>
</evidence>
<dbReference type="AlphaFoldDB" id="A0A926NEF4"/>
<dbReference type="SUPFAM" id="SSF50022">
    <property type="entry name" value="ISP domain"/>
    <property type="match status" value="1"/>
</dbReference>
<organism evidence="7 8">
    <name type="scientific">Polycladospora coralii</name>
    <dbReference type="NCBI Taxonomy" id="2771432"/>
    <lineage>
        <taxon>Bacteria</taxon>
        <taxon>Bacillati</taxon>
        <taxon>Bacillota</taxon>
        <taxon>Bacilli</taxon>
        <taxon>Bacillales</taxon>
        <taxon>Thermoactinomycetaceae</taxon>
        <taxon>Polycladospora</taxon>
    </lineage>
</organism>
<dbReference type="InterPro" id="IPR050584">
    <property type="entry name" value="Cholesterol_7-desaturase"/>
</dbReference>
<evidence type="ECO:0000256" key="3">
    <source>
        <dbReference type="ARBA" id="ARBA00023002"/>
    </source>
</evidence>
<dbReference type="GO" id="GO:0046872">
    <property type="term" value="F:metal ion binding"/>
    <property type="evidence" value="ECO:0007669"/>
    <property type="project" value="UniProtKB-KW"/>
</dbReference>
<dbReference type="Pfam" id="PF19112">
    <property type="entry name" value="VanA_C"/>
    <property type="match status" value="1"/>
</dbReference>
<evidence type="ECO:0000313" key="7">
    <source>
        <dbReference type="EMBL" id="MBD1371928.1"/>
    </source>
</evidence>
<dbReference type="Pfam" id="PF00355">
    <property type="entry name" value="Rieske"/>
    <property type="match status" value="1"/>
</dbReference>